<dbReference type="EMBL" id="MCFL01000040">
    <property type="protein sequence ID" value="ORZ32928.1"/>
    <property type="molecule type" value="Genomic_DNA"/>
</dbReference>
<evidence type="ECO:0000313" key="2">
    <source>
        <dbReference type="EMBL" id="ORZ32928.1"/>
    </source>
</evidence>
<organism evidence="2 3">
    <name type="scientific">Catenaria anguillulae PL171</name>
    <dbReference type="NCBI Taxonomy" id="765915"/>
    <lineage>
        <taxon>Eukaryota</taxon>
        <taxon>Fungi</taxon>
        <taxon>Fungi incertae sedis</taxon>
        <taxon>Blastocladiomycota</taxon>
        <taxon>Blastocladiomycetes</taxon>
        <taxon>Blastocladiales</taxon>
        <taxon>Catenariaceae</taxon>
        <taxon>Catenaria</taxon>
    </lineage>
</organism>
<reference evidence="2 3" key="1">
    <citation type="submission" date="2016-07" db="EMBL/GenBank/DDBJ databases">
        <title>Pervasive Adenine N6-methylation of Active Genes in Fungi.</title>
        <authorList>
            <consortium name="DOE Joint Genome Institute"/>
            <person name="Mondo S.J."/>
            <person name="Dannebaum R.O."/>
            <person name="Kuo R.C."/>
            <person name="Labutti K."/>
            <person name="Haridas S."/>
            <person name="Kuo A."/>
            <person name="Salamov A."/>
            <person name="Ahrendt S.R."/>
            <person name="Lipzen A."/>
            <person name="Sullivan W."/>
            <person name="Andreopoulos W.B."/>
            <person name="Clum A."/>
            <person name="Lindquist E."/>
            <person name="Daum C."/>
            <person name="Ramamoorthy G.K."/>
            <person name="Gryganskyi A."/>
            <person name="Culley D."/>
            <person name="Magnuson J.K."/>
            <person name="James T.Y."/>
            <person name="O'Malley M.A."/>
            <person name="Stajich J.E."/>
            <person name="Spatafora J.W."/>
            <person name="Visel A."/>
            <person name="Grigoriev I.V."/>
        </authorList>
    </citation>
    <scope>NUCLEOTIDE SEQUENCE [LARGE SCALE GENOMIC DNA]</scope>
    <source>
        <strain evidence="2 3">PL171</strain>
    </source>
</reference>
<feature type="compositionally biased region" description="Polar residues" evidence="1">
    <location>
        <begin position="69"/>
        <end position="82"/>
    </location>
</feature>
<gene>
    <name evidence="2" type="ORF">BCR44DRAFT_48340</name>
</gene>
<dbReference type="AlphaFoldDB" id="A0A1Y2HEC1"/>
<evidence type="ECO:0000313" key="3">
    <source>
        <dbReference type="Proteomes" id="UP000193411"/>
    </source>
</evidence>
<sequence>MATAPAPRRPAARPPSSPYPSTTLYSTGGIGCVPTATSATSSTTSAPSTASSGVSLSLVPSSSDAAPSIQQLTSVAQTTGDQ</sequence>
<proteinExistence type="predicted"/>
<feature type="compositionally biased region" description="Low complexity" evidence="1">
    <location>
        <begin position="34"/>
        <end position="68"/>
    </location>
</feature>
<evidence type="ECO:0000256" key="1">
    <source>
        <dbReference type="SAM" id="MobiDB-lite"/>
    </source>
</evidence>
<dbReference type="Proteomes" id="UP000193411">
    <property type="component" value="Unassembled WGS sequence"/>
</dbReference>
<feature type="region of interest" description="Disordered" evidence="1">
    <location>
        <begin position="1"/>
        <end position="82"/>
    </location>
</feature>
<protein>
    <submittedName>
        <fullName evidence="2">Uncharacterized protein</fullName>
    </submittedName>
</protein>
<keyword evidence="3" id="KW-1185">Reference proteome</keyword>
<comment type="caution">
    <text evidence="2">The sequence shown here is derived from an EMBL/GenBank/DDBJ whole genome shotgun (WGS) entry which is preliminary data.</text>
</comment>
<name>A0A1Y2HEC1_9FUNG</name>
<accession>A0A1Y2HEC1</accession>